<gene>
    <name evidence="2" type="ORF">O181_017338</name>
</gene>
<accession>A0A9Q3GRQ1</accession>
<protein>
    <recommendedName>
        <fullName evidence="1">Retrovirus-related Pol polyprotein from transposon TNT 1-94-like beta-barrel domain-containing protein</fullName>
    </recommendedName>
</protein>
<feature type="domain" description="Retrovirus-related Pol polyprotein from transposon TNT 1-94-like beta-barrel" evidence="1">
    <location>
        <begin position="1"/>
        <end position="68"/>
    </location>
</feature>
<evidence type="ECO:0000313" key="3">
    <source>
        <dbReference type="Proteomes" id="UP000765509"/>
    </source>
</evidence>
<organism evidence="2 3">
    <name type="scientific">Austropuccinia psidii MF-1</name>
    <dbReference type="NCBI Taxonomy" id="1389203"/>
    <lineage>
        <taxon>Eukaryota</taxon>
        <taxon>Fungi</taxon>
        <taxon>Dikarya</taxon>
        <taxon>Basidiomycota</taxon>
        <taxon>Pucciniomycotina</taxon>
        <taxon>Pucciniomycetes</taxon>
        <taxon>Pucciniales</taxon>
        <taxon>Sphaerophragmiaceae</taxon>
        <taxon>Austropuccinia</taxon>
    </lineage>
</organism>
<dbReference type="Proteomes" id="UP000765509">
    <property type="component" value="Unassembled WGS sequence"/>
</dbReference>
<evidence type="ECO:0000259" key="1">
    <source>
        <dbReference type="Pfam" id="PF22936"/>
    </source>
</evidence>
<keyword evidence="3" id="KW-1185">Reference proteome</keyword>
<sequence>MFNSTKFFLSLSNSTFIPVMTGDTNSSLKVVGVGKASLLCNSKPLNLDDCLYVPDLNCNLISLLALFKEKLTINHSENSFSIESNNSTLLSRKIINQLMNIDYILPKAHLTTYDKNLRHQRLGHPGIAVLKHLGFPTRDTICTICELNKADKQPFNEKFDNALLPLDCVHIDLVGLIHLPSISRFQYFLSITNQTTSYKMTEFLAKKSDSF</sequence>
<dbReference type="EMBL" id="AVOT02004875">
    <property type="protein sequence ID" value="MBW0477623.1"/>
    <property type="molecule type" value="Genomic_DNA"/>
</dbReference>
<dbReference type="InterPro" id="IPR054722">
    <property type="entry name" value="PolX-like_BBD"/>
</dbReference>
<reference evidence="2" key="1">
    <citation type="submission" date="2021-03" db="EMBL/GenBank/DDBJ databases">
        <title>Draft genome sequence of rust myrtle Austropuccinia psidii MF-1, a brazilian biotype.</title>
        <authorList>
            <person name="Quecine M.C."/>
            <person name="Pachon D.M.R."/>
            <person name="Bonatelli M.L."/>
            <person name="Correr F.H."/>
            <person name="Franceschini L.M."/>
            <person name="Leite T.F."/>
            <person name="Margarido G.R.A."/>
            <person name="Almeida C.A."/>
            <person name="Ferrarezi J.A."/>
            <person name="Labate C.A."/>
        </authorList>
    </citation>
    <scope>NUCLEOTIDE SEQUENCE</scope>
    <source>
        <strain evidence="2">MF-1</strain>
    </source>
</reference>
<dbReference type="OrthoDB" id="3251181at2759"/>
<dbReference type="AlphaFoldDB" id="A0A9Q3GRQ1"/>
<name>A0A9Q3GRQ1_9BASI</name>
<comment type="caution">
    <text evidence="2">The sequence shown here is derived from an EMBL/GenBank/DDBJ whole genome shotgun (WGS) entry which is preliminary data.</text>
</comment>
<dbReference type="Pfam" id="PF22936">
    <property type="entry name" value="Pol_BBD"/>
    <property type="match status" value="1"/>
</dbReference>
<proteinExistence type="predicted"/>
<evidence type="ECO:0000313" key="2">
    <source>
        <dbReference type="EMBL" id="MBW0477623.1"/>
    </source>
</evidence>